<accession>A0AAU3I6W0</accession>
<dbReference type="EMBL" id="CP109546">
    <property type="protein sequence ID" value="WTZ12894.1"/>
    <property type="molecule type" value="Genomic_DNA"/>
</dbReference>
<evidence type="ECO:0000313" key="1">
    <source>
        <dbReference type="EMBL" id="WTZ12894.1"/>
    </source>
</evidence>
<dbReference type="AlphaFoldDB" id="A0AAU3I6W0"/>
<organism evidence="1">
    <name type="scientific">Streptomyces sp. NBC_01393</name>
    <dbReference type="NCBI Taxonomy" id="2903851"/>
    <lineage>
        <taxon>Bacteria</taxon>
        <taxon>Bacillati</taxon>
        <taxon>Actinomycetota</taxon>
        <taxon>Actinomycetes</taxon>
        <taxon>Kitasatosporales</taxon>
        <taxon>Streptomycetaceae</taxon>
        <taxon>Streptomyces</taxon>
    </lineage>
</organism>
<name>A0AAU3I6W0_9ACTN</name>
<protein>
    <submittedName>
        <fullName evidence="1">Uncharacterized protein</fullName>
    </submittedName>
</protein>
<reference evidence="1" key="1">
    <citation type="submission" date="2022-10" db="EMBL/GenBank/DDBJ databases">
        <title>The complete genomes of actinobacterial strains from the NBC collection.</title>
        <authorList>
            <person name="Joergensen T.S."/>
            <person name="Alvarez Arevalo M."/>
            <person name="Sterndorff E.B."/>
            <person name="Faurdal D."/>
            <person name="Vuksanovic O."/>
            <person name="Mourched A.-S."/>
            <person name="Charusanti P."/>
            <person name="Shaw S."/>
            <person name="Blin K."/>
            <person name="Weber T."/>
        </authorList>
    </citation>
    <scope>NUCLEOTIDE SEQUENCE</scope>
    <source>
        <strain evidence="1">NBC_01393</strain>
    </source>
</reference>
<gene>
    <name evidence="1" type="ORF">OG699_35990</name>
</gene>
<sequence length="64" mass="6847">MLVQDRLDIRAAAAPPGCDGADGRARTLAERGHVRQLATTVERVDISRVAYRSPAPNLHVPGNS</sequence>
<proteinExistence type="predicted"/>